<feature type="domain" description="Methyltransferase type 12" evidence="1">
    <location>
        <begin position="41"/>
        <end position="144"/>
    </location>
</feature>
<evidence type="ECO:0000313" key="3">
    <source>
        <dbReference type="Proteomes" id="UP001161325"/>
    </source>
</evidence>
<dbReference type="AlphaFoldDB" id="A0AA37PZD2"/>
<dbReference type="InterPro" id="IPR029063">
    <property type="entry name" value="SAM-dependent_MTases_sf"/>
</dbReference>
<dbReference type="Gene3D" id="3.40.50.150">
    <property type="entry name" value="Vaccinia Virus protein VP39"/>
    <property type="match status" value="1"/>
</dbReference>
<keyword evidence="3" id="KW-1185">Reference proteome</keyword>
<dbReference type="Pfam" id="PF08242">
    <property type="entry name" value="Methyltransf_12"/>
    <property type="match status" value="1"/>
</dbReference>
<name>A0AA37PZD2_9BACT</name>
<dbReference type="RefSeq" id="WP_284347990.1">
    <property type="nucleotide sequence ID" value="NZ_BRXS01000001.1"/>
</dbReference>
<dbReference type="InterPro" id="IPR013217">
    <property type="entry name" value="Methyltransf_12"/>
</dbReference>
<proteinExistence type="predicted"/>
<organism evidence="2 3">
    <name type="scientific">Roseisolibacter agri</name>
    <dbReference type="NCBI Taxonomy" id="2014610"/>
    <lineage>
        <taxon>Bacteria</taxon>
        <taxon>Pseudomonadati</taxon>
        <taxon>Gemmatimonadota</taxon>
        <taxon>Gemmatimonadia</taxon>
        <taxon>Gemmatimonadales</taxon>
        <taxon>Gemmatimonadaceae</taxon>
        <taxon>Roseisolibacter</taxon>
    </lineage>
</organism>
<dbReference type="CDD" id="cd02440">
    <property type="entry name" value="AdoMet_MTases"/>
    <property type="match status" value="1"/>
</dbReference>
<dbReference type="EMBL" id="BRXS01000001">
    <property type="protein sequence ID" value="GLC23554.1"/>
    <property type="molecule type" value="Genomic_DNA"/>
</dbReference>
<sequence>MESQTQSQAQSRMQPHEAAALVMGVARRGDAAIPGMPRWADLGAGHGTFTEALAMLLGQGARVHAIDRDVAAYAALLALAGRRPSGAVIVPQLADFADARAWDTLGLRDLDGVLLANALHFVPASQQAVVLARIATSLRPGGALVLVEYEGRAPSPWVPHPVSQARLQAIVPDGWGRPRTVGACGSMFGGSIYAAEIRRPSDVAPEAPQEVEQEESS</sequence>
<dbReference type="SUPFAM" id="SSF53335">
    <property type="entry name" value="S-adenosyl-L-methionine-dependent methyltransferases"/>
    <property type="match status" value="1"/>
</dbReference>
<evidence type="ECO:0000259" key="1">
    <source>
        <dbReference type="Pfam" id="PF08242"/>
    </source>
</evidence>
<evidence type="ECO:0000313" key="2">
    <source>
        <dbReference type="EMBL" id="GLC23554.1"/>
    </source>
</evidence>
<gene>
    <name evidence="2" type="ORF">rosag_00670</name>
</gene>
<comment type="caution">
    <text evidence="2">The sequence shown here is derived from an EMBL/GenBank/DDBJ whole genome shotgun (WGS) entry which is preliminary data.</text>
</comment>
<accession>A0AA37PZD2</accession>
<reference evidence="2" key="1">
    <citation type="submission" date="2022-08" db="EMBL/GenBank/DDBJ databases">
        <title>Draft genome sequencing of Roseisolibacter agri AW1220.</title>
        <authorList>
            <person name="Tobiishi Y."/>
            <person name="Tonouchi A."/>
        </authorList>
    </citation>
    <scope>NUCLEOTIDE SEQUENCE</scope>
    <source>
        <strain evidence="2">AW1220</strain>
    </source>
</reference>
<dbReference type="Proteomes" id="UP001161325">
    <property type="component" value="Unassembled WGS sequence"/>
</dbReference>
<protein>
    <recommendedName>
        <fullName evidence="1">Methyltransferase type 12 domain-containing protein</fullName>
    </recommendedName>
</protein>